<dbReference type="Proteomes" id="UP001234297">
    <property type="component" value="Chromosome 3"/>
</dbReference>
<keyword evidence="2" id="KW-1185">Reference proteome</keyword>
<evidence type="ECO:0000313" key="1">
    <source>
        <dbReference type="EMBL" id="KAJ8635383.1"/>
    </source>
</evidence>
<sequence>MQLVSIDIGFNQFSGEIPASIGGLKGPGNLLFDKNMLSSGIPESCSCTSLHENNLANNSLSQLSGEIPESFSSLKLSLLDLSRNQLTGQVPDALSISAYNNSFAENPRLYRKRENCRGL</sequence>
<protein>
    <submittedName>
        <fullName evidence="1">Uncharacterized protein</fullName>
    </submittedName>
</protein>
<comment type="caution">
    <text evidence="1">The sequence shown here is derived from an EMBL/GenBank/DDBJ whole genome shotgun (WGS) entry which is preliminary data.</text>
</comment>
<organism evidence="1 2">
    <name type="scientific">Persea americana</name>
    <name type="common">Avocado</name>
    <dbReference type="NCBI Taxonomy" id="3435"/>
    <lineage>
        <taxon>Eukaryota</taxon>
        <taxon>Viridiplantae</taxon>
        <taxon>Streptophyta</taxon>
        <taxon>Embryophyta</taxon>
        <taxon>Tracheophyta</taxon>
        <taxon>Spermatophyta</taxon>
        <taxon>Magnoliopsida</taxon>
        <taxon>Magnoliidae</taxon>
        <taxon>Laurales</taxon>
        <taxon>Lauraceae</taxon>
        <taxon>Persea</taxon>
    </lineage>
</organism>
<gene>
    <name evidence="1" type="ORF">MRB53_009650</name>
</gene>
<proteinExistence type="predicted"/>
<accession>A0ACC2LQE0</accession>
<dbReference type="EMBL" id="CM056811">
    <property type="protein sequence ID" value="KAJ8635383.1"/>
    <property type="molecule type" value="Genomic_DNA"/>
</dbReference>
<name>A0ACC2LQE0_PERAE</name>
<evidence type="ECO:0000313" key="2">
    <source>
        <dbReference type="Proteomes" id="UP001234297"/>
    </source>
</evidence>
<reference evidence="1 2" key="1">
    <citation type="journal article" date="2022" name="Hortic Res">
        <title>A haplotype resolved chromosomal level avocado genome allows analysis of novel avocado genes.</title>
        <authorList>
            <person name="Nath O."/>
            <person name="Fletcher S.J."/>
            <person name="Hayward A."/>
            <person name="Shaw L.M."/>
            <person name="Masouleh A.K."/>
            <person name="Furtado A."/>
            <person name="Henry R.J."/>
            <person name="Mitter N."/>
        </authorList>
    </citation>
    <scope>NUCLEOTIDE SEQUENCE [LARGE SCALE GENOMIC DNA]</scope>
    <source>
        <strain evidence="2">cv. Hass</strain>
    </source>
</reference>